<evidence type="ECO:0008006" key="3">
    <source>
        <dbReference type="Google" id="ProtNLM"/>
    </source>
</evidence>
<name>A0A3P6GMT4_BRAOL</name>
<sequence length="552" mass="61563">MSSLVLGGLKMIDQFINFVIRPPRAEYDPDQYLWEKEFSIGGTKCKRQDLEAIAYKFKGSHLALQSLHSFIFFGEYYSSSLCYILPCGCRADANEAAMVLLPSNITVFTLDFSGSGLSDGDYVSLGWHEKDDLKTVVSYLRSSNQVSRIGLWGRSMGAVTRLLLELALNVCDLECVSPLPHSSCCSLLSFNEVVNTMCSLLYGAEDPSIAGMVLDSAFSNLFDLMMELVDVYKIRLPKFTVKVAVQYMRRVIQKKAKFNIMDLNCLKVSPKTFIPALFGHASGDKFIQPHHSDHILKCYAGDKNIIKFDGDHNSSRPQFYYDSVLIFFYNVLRPPQVSSACSSKLESYSGAGLDEVGCTPLDQNFLYEIISGLRSACIDVASSSSSAPPASLTTKPTNELISEAMPIMDTDDLLVADNDQSIDEPEVLTVVIWQGMPIDQFEEGCSFTSSNRESWGRCSSLGGSEEDESLTVGEGDQVEKADIGDTEQPIESTRQQQEEKEERKEKKMKKGVETDAKKPKREKLERLEAFSKKLRLGIIKRVNHGRHRSSQP</sequence>
<dbReference type="SUPFAM" id="SSF53474">
    <property type="entry name" value="alpha/beta-Hydrolases"/>
    <property type="match status" value="1"/>
</dbReference>
<dbReference type="InterPro" id="IPR029058">
    <property type="entry name" value="AB_hydrolase_fold"/>
</dbReference>
<organism evidence="2">
    <name type="scientific">Brassica oleracea</name>
    <name type="common">Wild cabbage</name>
    <dbReference type="NCBI Taxonomy" id="3712"/>
    <lineage>
        <taxon>Eukaryota</taxon>
        <taxon>Viridiplantae</taxon>
        <taxon>Streptophyta</taxon>
        <taxon>Embryophyta</taxon>
        <taxon>Tracheophyta</taxon>
        <taxon>Spermatophyta</taxon>
        <taxon>Magnoliopsida</taxon>
        <taxon>eudicotyledons</taxon>
        <taxon>Gunneridae</taxon>
        <taxon>Pentapetalae</taxon>
        <taxon>rosids</taxon>
        <taxon>malvids</taxon>
        <taxon>Brassicales</taxon>
        <taxon>Brassicaceae</taxon>
        <taxon>Brassiceae</taxon>
        <taxon>Brassica</taxon>
    </lineage>
</organism>
<dbReference type="PANTHER" id="PTHR43358">
    <property type="entry name" value="ALPHA/BETA-HYDROLASE"/>
    <property type="match status" value="1"/>
</dbReference>
<dbReference type="EMBL" id="LR031879">
    <property type="protein sequence ID" value="VDD55209.1"/>
    <property type="molecule type" value="Genomic_DNA"/>
</dbReference>
<protein>
    <recommendedName>
        <fullName evidence="3">Serine aminopeptidase S33 domain-containing protein</fullName>
    </recommendedName>
</protein>
<feature type="compositionally biased region" description="Basic and acidic residues" evidence="1">
    <location>
        <begin position="496"/>
        <end position="526"/>
    </location>
</feature>
<dbReference type="PANTHER" id="PTHR43358:SF1">
    <property type="entry name" value="ALPHA_BETA-HYDROLASES SUPERFAMILY PROTEIN"/>
    <property type="match status" value="1"/>
</dbReference>
<dbReference type="InterPro" id="IPR052920">
    <property type="entry name" value="DNA-binding_regulatory"/>
</dbReference>
<dbReference type="AlphaFoldDB" id="A0A3P6GMT4"/>
<feature type="region of interest" description="Disordered" evidence="1">
    <location>
        <begin position="456"/>
        <end position="526"/>
    </location>
</feature>
<accession>A0A3P6GMT4</accession>
<gene>
    <name evidence="2" type="ORF">BOLC8T48438H</name>
</gene>
<dbReference type="Gene3D" id="3.40.50.1820">
    <property type="entry name" value="alpha/beta hydrolase"/>
    <property type="match status" value="2"/>
</dbReference>
<evidence type="ECO:0000313" key="2">
    <source>
        <dbReference type="EMBL" id="VDD55209.1"/>
    </source>
</evidence>
<evidence type="ECO:0000256" key="1">
    <source>
        <dbReference type="SAM" id="MobiDB-lite"/>
    </source>
</evidence>
<reference evidence="2" key="1">
    <citation type="submission" date="2018-11" db="EMBL/GenBank/DDBJ databases">
        <authorList>
            <consortium name="Genoscope - CEA"/>
            <person name="William W."/>
        </authorList>
    </citation>
    <scope>NUCLEOTIDE SEQUENCE</scope>
</reference>
<proteinExistence type="predicted"/>